<reference evidence="3" key="1">
    <citation type="submission" date="2023-07" db="EMBL/GenBank/DDBJ databases">
        <title>Black Yeasts Isolated from many extreme environments.</title>
        <authorList>
            <person name="Coleine C."/>
            <person name="Stajich J.E."/>
            <person name="Selbmann L."/>
        </authorList>
    </citation>
    <scope>NUCLEOTIDE SEQUENCE</scope>
    <source>
        <strain evidence="3">CCFEE 5485</strain>
    </source>
</reference>
<comment type="caution">
    <text evidence="3">The sequence shown here is derived from an EMBL/GenBank/DDBJ whole genome shotgun (WGS) entry which is preliminary data.</text>
</comment>
<feature type="chain" id="PRO_5042088205" evidence="2">
    <location>
        <begin position="18"/>
        <end position="180"/>
    </location>
</feature>
<evidence type="ECO:0000256" key="2">
    <source>
        <dbReference type="SAM" id="SignalP"/>
    </source>
</evidence>
<evidence type="ECO:0000313" key="3">
    <source>
        <dbReference type="EMBL" id="KAK3679878.1"/>
    </source>
</evidence>
<evidence type="ECO:0000313" key="4">
    <source>
        <dbReference type="Proteomes" id="UP001274830"/>
    </source>
</evidence>
<gene>
    <name evidence="3" type="ORF">LTR78_000254</name>
</gene>
<accession>A0AAE1C6D8</accession>
<evidence type="ECO:0000256" key="1">
    <source>
        <dbReference type="SAM" id="MobiDB-lite"/>
    </source>
</evidence>
<keyword evidence="2" id="KW-0732">Signal</keyword>
<sequence>MLTTYAVVALFATVAVTAPVAVDSDPGVFINTLHHHGGVVRNGDPVQALADEASPTHYTMDEKPYTPFHIPEPVEPVTIGAPEAPVKPQAMATPEPISVARHTTSGQAHQKRWCLWPVGTFCSGRAWLDGKKTDMWGDPVRLDKEKPGHSTRDRSAENREHLEKRLCCWYNQDGGCHQKC</sequence>
<protein>
    <submittedName>
        <fullName evidence="3">Uncharacterized protein</fullName>
    </submittedName>
</protein>
<feature type="region of interest" description="Disordered" evidence="1">
    <location>
        <begin position="137"/>
        <end position="157"/>
    </location>
</feature>
<feature type="signal peptide" evidence="2">
    <location>
        <begin position="1"/>
        <end position="17"/>
    </location>
</feature>
<dbReference type="Proteomes" id="UP001274830">
    <property type="component" value="Unassembled WGS sequence"/>
</dbReference>
<dbReference type="EMBL" id="JAUTXT010000001">
    <property type="protein sequence ID" value="KAK3679878.1"/>
    <property type="molecule type" value="Genomic_DNA"/>
</dbReference>
<dbReference type="AlphaFoldDB" id="A0AAE1C6D8"/>
<keyword evidence="4" id="KW-1185">Reference proteome</keyword>
<organism evidence="3 4">
    <name type="scientific">Recurvomyces mirabilis</name>
    <dbReference type="NCBI Taxonomy" id="574656"/>
    <lineage>
        <taxon>Eukaryota</taxon>
        <taxon>Fungi</taxon>
        <taxon>Dikarya</taxon>
        <taxon>Ascomycota</taxon>
        <taxon>Pezizomycotina</taxon>
        <taxon>Dothideomycetes</taxon>
        <taxon>Dothideomycetidae</taxon>
        <taxon>Mycosphaerellales</taxon>
        <taxon>Teratosphaeriaceae</taxon>
        <taxon>Recurvomyces</taxon>
    </lineage>
</organism>
<proteinExistence type="predicted"/>
<name>A0AAE1C6D8_9PEZI</name>